<keyword evidence="1" id="KW-1133">Transmembrane helix</keyword>
<name>A0A645FTH8_9ZZZZ</name>
<evidence type="ECO:0000313" key="2">
    <source>
        <dbReference type="EMBL" id="MPN17777.1"/>
    </source>
</evidence>
<organism evidence="2">
    <name type="scientific">bioreactor metagenome</name>
    <dbReference type="NCBI Taxonomy" id="1076179"/>
    <lineage>
        <taxon>unclassified sequences</taxon>
        <taxon>metagenomes</taxon>
        <taxon>ecological metagenomes</taxon>
    </lineage>
</organism>
<keyword evidence="1" id="KW-0812">Transmembrane</keyword>
<gene>
    <name evidence="2" type="ORF">SDC9_165132</name>
</gene>
<reference evidence="2" key="1">
    <citation type="submission" date="2019-08" db="EMBL/GenBank/DDBJ databases">
        <authorList>
            <person name="Kucharzyk K."/>
            <person name="Murdoch R.W."/>
            <person name="Higgins S."/>
            <person name="Loffler F."/>
        </authorList>
    </citation>
    <scope>NUCLEOTIDE SEQUENCE</scope>
</reference>
<protein>
    <submittedName>
        <fullName evidence="2">Uncharacterized protein</fullName>
    </submittedName>
</protein>
<sequence>MYEKVWVSLLGGLLASVALRVGHGTRDHQIVFLHIFEPFIKFLMVVGTVLLIDLICSEEGRVHGVEPYAALKTRPGFLPDQPHHFYFFHKIFTRQMDSRKAIDLFSRDVGSGG</sequence>
<accession>A0A645FTH8</accession>
<comment type="caution">
    <text evidence="2">The sequence shown here is derived from an EMBL/GenBank/DDBJ whole genome shotgun (WGS) entry which is preliminary data.</text>
</comment>
<feature type="transmembrane region" description="Helical" evidence="1">
    <location>
        <begin position="30"/>
        <end position="52"/>
    </location>
</feature>
<proteinExistence type="predicted"/>
<evidence type="ECO:0000256" key="1">
    <source>
        <dbReference type="SAM" id="Phobius"/>
    </source>
</evidence>
<dbReference type="AlphaFoldDB" id="A0A645FTH8"/>
<keyword evidence="1" id="KW-0472">Membrane</keyword>
<dbReference type="EMBL" id="VSSQ01064978">
    <property type="protein sequence ID" value="MPN17777.1"/>
    <property type="molecule type" value="Genomic_DNA"/>
</dbReference>